<proteinExistence type="inferred from homology"/>
<dbReference type="HOGENOM" id="CLU_021095_1_2_6"/>
<dbReference type="STRING" id="472759.Nhal_0752"/>
<comment type="similarity">
    <text evidence="1">Belongs to the type-I restriction system S methylase family.</text>
</comment>
<dbReference type="AlphaFoldDB" id="D5BXH4"/>
<dbReference type="GO" id="GO:0003677">
    <property type="term" value="F:DNA binding"/>
    <property type="evidence" value="ECO:0007669"/>
    <property type="project" value="UniProtKB-KW"/>
</dbReference>
<keyword evidence="3" id="KW-0238">DNA-binding</keyword>
<dbReference type="Proteomes" id="UP000001844">
    <property type="component" value="Chromosome"/>
</dbReference>
<dbReference type="Pfam" id="PF01420">
    <property type="entry name" value="Methylase_S"/>
    <property type="match status" value="2"/>
</dbReference>
<evidence type="ECO:0000256" key="3">
    <source>
        <dbReference type="ARBA" id="ARBA00023125"/>
    </source>
</evidence>
<gene>
    <name evidence="5" type="ordered locus">Nhal_0752</name>
</gene>
<organism evidence="5 6">
    <name type="scientific">Nitrosococcus halophilus (strain Nc4)</name>
    <dbReference type="NCBI Taxonomy" id="472759"/>
    <lineage>
        <taxon>Bacteria</taxon>
        <taxon>Pseudomonadati</taxon>
        <taxon>Pseudomonadota</taxon>
        <taxon>Gammaproteobacteria</taxon>
        <taxon>Chromatiales</taxon>
        <taxon>Chromatiaceae</taxon>
        <taxon>Nitrosococcus</taxon>
    </lineage>
</organism>
<dbReference type="EMBL" id="CP001798">
    <property type="protein sequence ID" value="ADE13932.1"/>
    <property type="molecule type" value="Genomic_DNA"/>
</dbReference>
<dbReference type="Gene3D" id="1.10.287.1120">
    <property type="entry name" value="Bipartite methylase S protein"/>
    <property type="match status" value="1"/>
</dbReference>
<dbReference type="REBASE" id="25068">
    <property type="entry name" value="S.NhaNc4ORF751P"/>
</dbReference>
<dbReference type="Gene3D" id="3.90.220.20">
    <property type="entry name" value="DNA methylase specificity domains"/>
    <property type="match status" value="2"/>
</dbReference>
<sequence length="441" mass="49570">MPSYESYKDSGVEWLGEIPSHWQVVPLKYALSLASEKVITRQSNLKYIGMENVESFTGRFIETASEVEGMANRFLAGDILFGKLRPYLSKVALTEVEGLCSTEFLVYRARQGSSKYFRYLMTSSSFIDLVNASTYGSKMPRASADFIGIQRIPIPTKQEQTAIAAFLDRKTAQIEQAVNIKERQITLLKERKQILIQNAVTRGLNSDAPMRDSGVEWIGHVPKHWKFAKLKHHIDMLPGFAFKSSLYSSNSEDIKLLRGVNVNPGNTDWGEVVYWPKKEAADYSKYNLAKGDLVMAMDRPWISSGIRLSLIDEEDLPCLLLQRVVRIRGKSGVCTKYVSNTLSSNIFLSYFEPMLTGISVPHISTDQIGNFSCPVPPYDEQLEILDYIETESAKLDKGITLLEQQITKLKEYKATLINSAVTGKIKVPGVGEPARREEKVA</sequence>
<protein>
    <submittedName>
        <fullName evidence="5">Restriction modification system DNA specificity domain protein</fullName>
    </submittedName>
</protein>
<dbReference type="KEGG" id="nhl:Nhal_0752"/>
<evidence type="ECO:0000313" key="6">
    <source>
        <dbReference type="Proteomes" id="UP000001844"/>
    </source>
</evidence>
<evidence type="ECO:0000313" key="5">
    <source>
        <dbReference type="EMBL" id="ADE13932.1"/>
    </source>
</evidence>
<keyword evidence="6" id="KW-1185">Reference proteome</keyword>
<accession>D5BXH4</accession>
<evidence type="ECO:0000259" key="4">
    <source>
        <dbReference type="Pfam" id="PF01420"/>
    </source>
</evidence>
<dbReference type="eggNOG" id="COG0732">
    <property type="taxonomic scope" value="Bacteria"/>
</dbReference>
<dbReference type="InterPro" id="IPR051212">
    <property type="entry name" value="Type-I_RE_S_subunit"/>
</dbReference>
<feature type="domain" description="Type I restriction modification DNA specificity" evidence="4">
    <location>
        <begin position="74"/>
        <end position="177"/>
    </location>
</feature>
<name>D5BXH4_NITHN</name>
<dbReference type="PANTHER" id="PTHR43140">
    <property type="entry name" value="TYPE-1 RESTRICTION ENZYME ECOKI SPECIFICITY PROTEIN"/>
    <property type="match status" value="1"/>
</dbReference>
<dbReference type="GO" id="GO:0009307">
    <property type="term" value="P:DNA restriction-modification system"/>
    <property type="evidence" value="ECO:0007669"/>
    <property type="project" value="UniProtKB-KW"/>
</dbReference>
<keyword evidence="2" id="KW-0680">Restriction system</keyword>
<reference evidence="6" key="1">
    <citation type="submission" date="2010-04" db="EMBL/GenBank/DDBJ databases">
        <title>Complete genome sequence of Nitrosococcus halophilus Nc4, a salt-adapted, aerobic obligate ammonia-oxidizing sulfur purple bacterium.</title>
        <authorList>
            <consortium name="US DOE Joint Genome Institute"/>
            <person name="Campbell M.A."/>
            <person name="Malfatti S.A."/>
            <person name="Chain P.S.G."/>
            <person name="Heidelberg J.F."/>
            <person name="Ward B.B."/>
            <person name="Klotz M.G."/>
        </authorList>
    </citation>
    <scope>NUCLEOTIDE SEQUENCE [LARGE SCALE GENOMIC DNA]</scope>
    <source>
        <strain evidence="6">Nc4</strain>
    </source>
</reference>
<evidence type="ECO:0000256" key="2">
    <source>
        <dbReference type="ARBA" id="ARBA00022747"/>
    </source>
</evidence>
<evidence type="ECO:0000256" key="1">
    <source>
        <dbReference type="ARBA" id="ARBA00010923"/>
    </source>
</evidence>
<dbReference type="InterPro" id="IPR044946">
    <property type="entry name" value="Restrct_endonuc_typeI_TRD_sf"/>
</dbReference>
<dbReference type="SUPFAM" id="SSF116734">
    <property type="entry name" value="DNA methylase specificity domain"/>
    <property type="match status" value="2"/>
</dbReference>
<feature type="domain" description="Type I restriction modification DNA specificity" evidence="4">
    <location>
        <begin position="224"/>
        <end position="409"/>
    </location>
</feature>
<dbReference type="PANTHER" id="PTHR43140:SF1">
    <property type="entry name" value="TYPE I RESTRICTION ENZYME ECOKI SPECIFICITY SUBUNIT"/>
    <property type="match status" value="1"/>
</dbReference>
<dbReference type="CDD" id="cd17259">
    <property type="entry name" value="RMtype1_S_StySKI-TRD2-CR2_like"/>
    <property type="match status" value="1"/>
</dbReference>
<dbReference type="InterPro" id="IPR000055">
    <property type="entry name" value="Restrct_endonuc_typeI_TRD"/>
</dbReference>